<keyword evidence="1" id="KW-0472">Membrane</keyword>
<feature type="transmembrane region" description="Helical" evidence="1">
    <location>
        <begin position="75"/>
        <end position="93"/>
    </location>
</feature>
<gene>
    <name evidence="2" type="ORF">BWX42_03490</name>
</gene>
<keyword evidence="1" id="KW-1133">Transmembrane helix</keyword>
<protein>
    <recommendedName>
        <fullName evidence="4">YfhO family protein</fullName>
    </recommendedName>
</protein>
<name>A0A1S8KMH9_9LACT</name>
<feature type="transmembrane region" description="Helical" evidence="1">
    <location>
        <begin position="229"/>
        <end position="251"/>
    </location>
</feature>
<dbReference type="PANTHER" id="PTHR38454:SF1">
    <property type="entry name" value="INTEGRAL MEMBRANE PROTEIN"/>
    <property type="match status" value="1"/>
</dbReference>
<evidence type="ECO:0008006" key="4">
    <source>
        <dbReference type="Google" id="ProtNLM"/>
    </source>
</evidence>
<dbReference type="InterPro" id="IPR018580">
    <property type="entry name" value="Uncharacterised_YfhO"/>
</dbReference>
<feature type="transmembrane region" description="Helical" evidence="1">
    <location>
        <begin position="100"/>
        <end position="121"/>
    </location>
</feature>
<evidence type="ECO:0000313" key="3">
    <source>
        <dbReference type="Proteomes" id="UP000190409"/>
    </source>
</evidence>
<evidence type="ECO:0000313" key="2">
    <source>
        <dbReference type="EMBL" id="OOL80947.1"/>
    </source>
</evidence>
<dbReference type="PANTHER" id="PTHR38454">
    <property type="entry name" value="INTEGRAL MEMBRANE PROTEIN-RELATED"/>
    <property type="match status" value="1"/>
</dbReference>
<organism evidence="2 3">
    <name type="scientific">Dolosigranulum pigrum</name>
    <dbReference type="NCBI Taxonomy" id="29394"/>
    <lineage>
        <taxon>Bacteria</taxon>
        <taxon>Bacillati</taxon>
        <taxon>Bacillota</taxon>
        <taxon>Bacilli</taxon>
        <taxon>Lactobacillales</taxon>
        <taxon>Carnobacteriaceae</taxon>
        <taxon>Dolosigranulum</taxon>
    </lineage>
</organism>
<feature type="transmembrane region" description="Helical" evidence="1">
    <location>
        <begin position="7"/>
        <end position="27"/>
    </location>
</feature>
<accession>A0A1S8KMH9</accession>
<feature type="transmembrane region" description="Helical" evidence="1">
    <location>
        <begin position="293"/>
        <end position="310"/>
    </location>
</feature>
<proteinExistence type="predicted"/>
<feature type="transmembrane region" description="Helical" evidence="1">
    <location>
        <begin position="830"/>
        <end position="850"/>
    </location>
</feature>
<dbReference type="AlphaFoldDB" id="A0A1S8KMH9"/>
<dbReference type="Pfam" id="PF09586">
    <property type="entry name" value="YfhO"/>
    <property type="match status" value="1"/>
</dbReference>
<feature type="transmembrane region" description="Helical" evidence="1">
    <location>
        <begin position="180"/>
        <end position="209"/>
    </location>
</feature>
<feature type="transmembrane region" description="Helical" evidence="1">
    <location>
        <begin position="436"/>
        <end position="453"/>
    </location>
</feature>
<feature type="transmembrane region" description="Helical" evidence="1">
    <location>
        <begin position="322"/>
        <end position="343"/>
    </location>
</feature>
<dbReference type="EMBL" id="MUYF01000003">
    <property type="protein sequence ID" value="OOL80947.1"/>
    <property type="molecule type" value="Genomic_DNA"/>
</dbReference>
<evidence type="ECO:0000256" key="1">
    <source>
        <dbReference type="SAM" id="Phobius"/>
    </source>
</evidence>
<keyword evidence="1" id="KW-0812">Transmembrane</keyword>
<reference evidence="2 3" key="1">
    <citation type="submission" date="2017-01" db="EMBL/GenBank/DDBJ databases">
        <title>Complete Genome Sequence of Dolosigranulum pigrum isolated from a Patient with interstitial lung disease.</title>
        <authorList>
            <person name="Mukhopadhyay R."/>
            <person name="Joaquin J."/>
            <person name="Hogue R."/>
            <person name="Fitzgerald S."/>
            <person name="Jospin G."/>
            <person name="Eisen J.A."/>
            <person name="Chaturvedi V."/>
        </authorList>
    </citation>
    <scope>NUCLEOTIDE SEQUENCE [LARGE SCALE GENOMIC DNA]</scope>
    <source>
        <strain evidence="2 3">15S00348</strain>
    </source>
</reference>
<feature type="transmembrane region" description="Helical" evidence="1">
    <location>
        <begin position="379"/>
        <end position="397"/>
    </location>
</feature>
<comment type="caution">
    <text evidence="2">The sequence shown here is derived from an EMBL/GenBank/DDBJ whole genome shotgun (WGS) entry which is preliminary data.</text>
</comment>
<feature type="transmembrane region" description="Helical" evidence="1">
    <location>
        <begin position="409"/>
        <end position="424"/>
    </location>
</feature>
<feature type="transmembrane region" description="Helical" evidence="1">
    <location>
        <begin position="349"/>
        <end position="367"/>
    </location>
</feature>
<feature type="transmembrane region" description="Helical" evidence="1">
    <location>
        <begin position="141"/>
        <end position="168"/>
    </location>
</feature>
<dbReference type="RefSeq" id="WP_077862464.1">
    <property type="nucleotide sequence ID" value="NZ_CP040424.1"/>
</dbReference>
<sequence>MKLTKRISCTCLLSTIILMTIFFLHNITPFGDQTLFAVDMNHQYIDFFKYYKYVIEQAPEQILYSFQKGIGGEMIQLWAYYLMSPFNLIFLLFKEEQFPAAVTFLTSLKLIMATATMHLYIHKRSHLDLIQEITLSLAYGLMSYIMVYHANIMWLDGVIFLPLIVCYLEILLRTNRGGQLYALFLGITIISNYYIGFMISLFLALYAGYYLIVNINHSLFENIKQYGKFIAYSILGASLSAVIMLPNIELLRQGKVADASLQWGNFISYTPIDILSKQFIGAFQYNDLINSPPHTYVGIFATVLVLLYLINKNISFQKKIGALGMLSILYFSTMFDILNQIWHGGQFPVWFPHRFSFIISFFILLIAVESLEHSTQINLVTYGILTTLVTLICLYYSQLAYGFLSNKKIIATWLIYMIVLTIWLEKYRLKKWSYRLLLLVTILDLGLNQWLIMNNHGYTVASEYIAYSKKLQEITTQLDQNDNFYRVSFDSHRRFNDAMNGHYNGLSHYSSNTERQSMALFNYLGIPTYHYVLDYSHGTWLTDALFNIKYSVSVNEDRQDISILNHISTRFDQKQYKLLADTDEYSIRENSNRINLGTVVNDQVLLNKFIENNPISNQEMMYQLLSQTDNKLFSSSHLVFNDSYNVTQKQNYWQINDSEKEAWIEYRYHIDNSQNPAYLMLPQHLTSELVNIAINDTTIQYAERFNANQVISIPNTSSAEENIIRINLKQDNIMLGELSIHELDKELFTETLSNQKMFQEEIFMHSYIKGKIEATEDGSYMLTSIPHDKNWQLKIDGKKVDTVKLLDTLLGIPLKVGQQTIELTYRPTSLLIGTVVSIVALISIIFGLVYQRKEGEYDE</sequence>
<dbReference type="Proteomes" id="UP000190409">
    <property type="component" value="Unassembled WGS sequence"/>
</dbReference>